<evidence type="ECO:0000313" key="4">
    <source>
        <dbReference type="EMBL" id="GMN69103.1"/>
    </source>
</evidence>
<name>A0AA88JDG3_FICCA</name>
<evidence type="ECO:0000313" key="5">
    <source>
        <dbReference type="EMBL" id="GMN69104.1"/>
    </source>
</evidence>
<evidence type="ECO:0000313" key="2">
    <source>
        <dbReference type="EMBL" id="GMN69097.1"/>
    </source>
</evidence>
<comment type="caution">
    <text evidence="2">The sequence shown here is derived from an EMBL/GenBank/DDBJ whole genome shotgun (WGS) entry which is preliminary data.</text>
</comment>
<proteinExistence type="predicted"/>
<dbReference type="AlphaFoldDB" id="A0AA88JDG3"/>
<evidence type="ECO:0000256" key="1">
    <source>
        <dbReference type="SAM" id="MobiDB-lite"/>
    </source>
</evidence>
<evidence type="ECO:0000313" key="3">
    <source>
        <dbReference type="EMBL" id="GMN69098.1"/>
    </source>
</evidence>
<feature type="compositionally biased region" description="Polar residues" evidence="1">
    <location>
        <begin position="56"/>
        <end position="75"/>
    </location>
</feature>
<accession>A0AA88JDG3</accession>
<organism evidence="2 6">
    <name type="scientific">Ficus carica</name>
    <name type="common">Common fig</name>
    <dbReference type="NCBI Taxonomy" id="3494"/>
    <lineage>
        <taxon>Eukaryota</taxon>
        <taxon>Viridiplantae</taxon>
        <taxon>Streptophyta</taxon>
        <taxon>Embryophyta</taxon>
        <taxon>Tracheophyta</taxon>
        <taxon>Spermatophyta</taxon>
        <taxon>Magnoliopsida</taxon>
        <taxon>eudicotyledons</taxon>
        <taxon>Gunneridae</taxon>
        <taxon>Pentapetalae</taxon>
        <taxon>rosids</taxon>
        <taxon>fabids</taxon>
        <taxon>Rosales</taxon>
        <taxon>Moraceae</taxon>
        <taxon>Ficeae</taxon>
        <taxon>Ficus</taxon>
    </lineage>
</organism>
<dbReference type="EMBL" id="BTGU01000772">
    <property type="protein sequence ID" value="GMN69104.1"/>
    <property type="molecule type" value="Genomic_DNA"/>
</dbReference>
<feature type="region of interest" description="Disordered" evidence="1">
    <location>
        <begin position="15"/>
        <end position="82"/>
    </location>
</feature>
<protein>
    <submittedName>
        <fullName evidence="2">Uncharacterized protein</fullName>
    </submittedName>
</protein>
<dbReference type="Proteomes" id="UP001187192">
    <property type="component" value="Unassembled WGS sequence"/>
</dbReference>
<sequence length="190" mass="21506">MSSYFFFFLFSSSAPSTKPQIHCSTNPKPIHRPNCASTRLADQATPHGADTPTLPPTQSRDASTQQRNQPHQLRQTAHKPALRKKKFVPVGRAATQISRGKTHRFGYFGFGSQGKFSGVGFTVRGALWARFLASILLQFTGFQRDKWAMRGKGKAATRDEEIPMVAKFEYELARKRFNDSFARRNLWPEI</sequence>
<reference evidence="2" key="1">
    <citation type="submission" date="2023-07" db="EMBL/GenBank/DDBJ databases">
        <title>draft genome sequence of fig (Ficus carica).</title>
        <authorList>
            <person name="Takahashi T."/>
            <person name="Nishimura K."/>
        </authorList>
    </citation>
    <scope>NUCLEOTIDE SEQUENCE</scope>
</reference>
<dbReference type="EMBL" id="BTGU01000771">
    <property type="protein sequence ID" value="GMN69103.1"/>
    <property type="molecule type" value="Genomic_DNA"/>
</dbReference>
<feature type="compositionally biased region" description="Polar residues" evidence="1">
    <location>
        <begin position="15"/>
        <end position="27"/>
    </location>
</feature>
<gene>
    <name evidence="2" type="ORF">TIFTF001_038148</name>
    <name evidence="3" type="ORF">TIFTF001_038150</name>
    <name evidence="4" type="ORF">TIFTF001_038154</name>
    <name evidence="5" type="ORF">TIFTF001_038156</name>
</gene>
<dbReference type="EMBL" id="BTGU01000770">
    <property type="protein sequence ID" value="GMN69098.1"/>
    <property type="molecule type" value="Genomic_DNA"/>
</dbReference>
<evidence type="ECO:0000313" key="6">
    <source>
        <dbReference type="Proteomes" id="UP001187192"/>
    </source>
</evidence>
<dbReference type="EMBL" id="BTGU01000769">
    <property type="protein sequence ID" value="GMN69097.1"/>
    <property type="molecule type" value="Genomic_DNA"/>
</dbReference>
<keyword evidence="6" id="KW-1185">Reference proteome</keyword>